<dbReference type="InterPro" id="IPR041583">
    <property type="entry name" value="TetR_C_31"/>
</dbReference>
<dbReference type="InterPro" id="IPR009057">
    <property type="entry name" value="Homeodomain-like_sf"/>
</dbReference>
<protein>
    <submittedName>
        <fullName evidence="4">TetR/AcrR family transcriptional regulator</fullName>
    </submittedName>
</protein>
<dbReference type="SUPFAM" id="SSF46689">
    <property type="entry name" value="Homeodomain-like"/>
    <property type="match status" value="1"/>
</dbReference>
<keyword evidence="1 2" id="KW-0238">DNA-binding</keyword>
<evidence type="ECO:0000313" key="4">
    <source>
        <dbReference type="EMBL" id="MFC4961642.1"/>
    </source>
</evidence>
<dbReference type="InterPro" id="IPR036271">
    <property type="entry name" value="Tet_transcr_reg_TetR-rel_C_sf"/>
</dbReference>
<keyword evidence="5" id="KW-1185">Reference proteome</keyword>
<dbReference type="RefSeq" id="WP_344379369.1">
    <property type="nucleotide sequence ID" value="NZ_BAAASQ010000027.1"/>
</dbReference>
<evidence type="ECO:0000259" key="3">
    <source>
        <dbReference type="PROSITE" id="PS50977"/>
    </source>
</evidence>
<evidence type="ECO:0000256" key="2">
    <source>
        <dbReference type="PROSITE-ProRule" id="PRU00335"/>
    </source>
</evidence>
<dbReference type="Gene3D" id="1.10.357.10">
    <property type="entry name" value="Tetracycline Repressor, domain 2"/>
    <property type="match status" value="1"/>
</dbReference>
<feature type="domain" description="HTH tetR-type" evidence="3">
    <location>
        <begin position="14"/>
        <end position="74"/>
    </location>
</feature>
<reference evidence="5" key="1">
    <citation type="journal article" date="2019" name="Int. J. Syst. Evol. Microbiol.">
        <title>The Global Catalogue of Microorganisms (GCM) 10K type strain sequencing project: providing services to taxonomists for standard genome sequencing and annotation.</title>
        <authorList>
            <consortium name="The Broad Institute Genomics Platform"/>
            <consortium name="The Broad Institute Genome Sequencing Center for Infectious Disease"/>
            <person name="Wu L."/>
            <person name="Ma J."/>
        </authorList>
    </citation>
    <scope>NUCLEOTIDE SEQUENCE [LARGE SCALE GENOMIC DNA]</scope>
    <source>
        <strain evidence="5">CCM 7224</strain>
    </source>
</reference>
<evidence type="ECO:0000313" key="5">
    <source>
        <dbReference type="Proteomes" id="UP001595834"/>
    </source>
</evidence>
<dbReference type="InterPro" id="IPR001647">
    <property type="entry name" value="HTH_TetR"/>
</dbReference>
<sequence length="197" mass="20941">MTNQVDRLISPRGLRRREQLVDAGLALLIEGGWPAVTTRSTAERAGANLGLIHYYLGGLPQLKVAIAERACGLVFGAITTDLLGSGGVKEALDLLRQLLAEPSDSRMSRLTIELIAGAQREPALGDVMRESLAAARAELSGWLSEHLPDAPPGTATLLVAMVDGLLIHRILDPELDVEAVLDAFAAFLAAPPARDRP</sequence>
<dbReference type="PROSITE" id="PS50977">
    <property type="entry name" value="HTH_TETR_2"/>
    <property type="match status" value="1"/>
</dbReference>
<dbReference type="SUPFAM" id="SSF48498">
    <property type="entry name" value="Tetracyclin repressor-like, C-terminal domain"/>
    <property type="match status" value="1"/>
</dbReference>
<dbReference type="Pfam" id="PF17940">
    <property type="entry name" value="TetR_C_31"/>
    <property type="match status" value="1"/>
</dbReference>
<gene>
    <name evidence="4" type="ORF">ACFPFX_35710</name>
</gene>
<dbReference type="Proteomes" id="UP001595834">
    <property type="component" value="Unassembled WGS sequence"/>
</dbReference>
<accession>A0ABV9UZ63</accession>
<name>A0ABV9UZ63_9ACTN</name>
<evidence type="ECO:0000256" key="1">
    <source>
        <dbReference type="ARBA" id="ARBA00023125"/>
    </source>
</evidence>
<dbReference type="EMBL" id="JBHSIZ010000053">
    <property type="protein sequence ID" value="MFC4961642.1"/>
    <property type="molecule type" value="Genomic_DNA"/>
</dbReference>
<organism evidence="4 5">
    <name type="scientific">Streptomyces mauvecolor</name>
    <dbReference type="NCBI Taxonomy" id="58345"/>
    <lineage>
        <taxon>Bacteria</taxon>
        <taxon>Bacillati</taxon>
        <taxon>Actinomycetota</taxon>
        <taxon>Actinomycetes</taxon>
        <taxon>Kitasatosporales</taxon>
        <taxon>Streptomycetaceae</taxon>
        <taxon>Streptomyces</taxon>
    </lineage>
</organism>
<comment type="caution">
    <text evidence="4">The sequence shown here is derived from an EMBL/GenBank/DDBJ whole genome shotgun (WGS) entry which is preliminary data.</text>
</comment>
<feature type="DNA-binding region" description="H-T-H motif" evidence="2">
    <location>
        <begin position="37"/>
        <end position="56"/>
    </location>
</feature>
<proteinExistence type="predicted"/>